<feature type="compositionally biased region" description="Low complexity" evidence="1">
    <location>
        <begin position="896"/>
        <end position="911"/>
    </location>
</feature>
<feature type="region of interest" description="Disordered" evidence="1">
    <location>
        <begin position="2080"/>
        <end position="2100"/>
    </location>
</feature>
<feature type="compositionally biased region" description="Basic and acidic residues" evidence="1">
    <location>
        <begin position="2337"/>
        <end position="2346"/>
    </location>
</feature>
<feature type="region of interest" description="Disordered" evidence="1">
    <location>
        <begin position="2168"/>
        <end position="2187"/>
    </location>
</feature>
<feature type="region of interest" description="Disordered" evidence="1">
    <location>
        <begin position="49"/>
        <end position="71"/>
    </location>
</feature>
<feature type="compositionally biased region" description="Low complexity" evidence="1">
    <location>
        <begin position="3022"/>
        <end position="3037"/>
    </location>
</feature>
<feature type="region of interest" description="Disordered" evidence="1">
    <location>
        <begin position="896"/>
        <end position="935"/>
    </location>
</feature>
<accession>A0A813J3R3</accession>
<feature type="region of interest" description="Disordered" evidence="1">
    <location>
        <begin position="3003"/>
        <end position="3048"/>
    </location>
</feature>
<feature type="region of interest" description="Disordered" evidence="1">
    <location>
        <begin position="645"/>
        <end position="666"/>
    </location>
</feature>
<feature type="region of interest" description="Disordered" evidence="1">
    <location>
        <begin position="1753"/>
        <end position="1821"/>
    </location>
</feature>
<evidence type="ECO:0000313" key="3">
    <source>
        <dbReference type="Proteomes" id="UP000626109"/>
    </source>
</evidence>
<dbReference type="Proteomes" id="UP000626109">
    <property type="component" value="Unassembled WGS sequence"/>
</dbReference>
<feature type="region of interest" description="Disordered" evidence="1">
    <location>
        <begin position="2335"/>
        <end position="2355"/>
    </location>
</feature>
<feature type="region of interest" description="Disordered" evidence="1">
    <location>
        <begin position="1031"/>
        <end position="1063"/>
    </location>
</feature>
<name>A0A813J3R3_POLGL</name>
<comment type="caution">
    <text evidence="2">The sequence shown here is derived from an EMBL/GenBank/DDBJ whole genome shotgun (WGS) entry which is preliminary data.</text>
</comment>
<feature type="region of interest" description="Disordered" evidence="1">
    <location>
        <begin position="1075"/>
        <end position="1102"/>
    </location>
</feature>
<protein>
    <submittedName>
        <fullName evidence="2">Uncharacterized protein</fullName>
    </submittedName>
</protein>
<feature type="compositionally biased region" description="Low complexity" evidence="1">
    <location>
        <begin position="1040"/>
        <end position="1057"/>
    </location>
</feature>
<dbReference type="EMBL" id="CAJNNW010020888">
    <property type="protein sequence ID" value="CAE8667142.1"/>
    <property type="molecule type" value="Genomic_DNA"/>
</dbReference>
<feature type="compositionally biased region" description="Polar residues" evidence="1">
    <location>
        <begin position="2177"/>
        <end position="2187"/>
    </location>
</feature>
<proteinExistence type="predicted"/>
<sequence length="3128" mass="339637">DGASWQSEKCAEIERELLQMQTTDKSMQRQLQAAEKVEKQLKKLAKQYKDSDSQIQAMEQDLGSAKASAVTSESAQFSSAASLELTEAQTSHLERRLKELELQLQQADKGGEMAVLQQQNQAQVKELERLDAEKAELALKSEAVKKELQTARLRQQENDRRLSASASASQRLGDALRKLKVEASGLQVGQQKVREECEAHLRSIADSFPPLAGAVSNIGDGVAKLMERYQEVAEAWGLTGLRPGCKDSATADGSAGLSSFATADGSAGLSPCATADGSAGLSSFATADGSAGLSPLPLPTVALASFSLLWACILVTKLLPLPTVVGPACLPLPLPTVAFACLLLPRATIDVIRPWLRRRQDRKRRGAVGFEYSESPTFFGVKMSDYIRKALLLTCPLQSLDRSACALSCSPLCTTIYEAKAVTKSASTPHFAIGQIVYYTAREEGFGSKGVVVGATDVQPLEGTPLKKLLLVSFGSSDYEVCATDLSFHPPKRSKVAKPIRKTKVRPPPQTLPKESFRTRMAQYPDDFQTAVSCALDQRNDARQYPERPQQEASRTLLAAAALVRTSPFHGWSHKVKTKGATSRTLLAAAALVRTSPFHGWSHKVKTKGATQTITHTKRWFPNCTFEGRLLWSVWTAQGRTPLRKQRPKWQGVAQRSPGSAGNPSRLPAAIVPQLDSQYYLPLPHSIQEYCAMVSRIPIENWAIGECFFRACPHLPSDARRVASWHAHAQGAPEAVWRPLSLSGSSSNATSADQIVAVVTALKEHFPHGLVVINAPCSMAVWLLRSSLRTISGTASSQKPESDVNMFGGLRPSHSDRTYQAIGDKTKLCGLGVPETFAWEALARHPGDLEQAAAWAFSQVDALYYLKAFARVESTDCSGYLLRLPLLGRLPNTTLSETQSISSPPAQSSSSVELNAARPEPDTLQGHAGPLQAPRPHARLSQTSILSNVVVPSVHAEPSHQVHYLQLCRLGIAPATATQALAQYPNDFQTAASWALDQRNDARQHPEPPQQDAPEQLLAAAALVRTSSFGAHRSLPCEDSPNNRPRQRLRLNSSSSSHAMAPQEPDFLTPVRVYMQPSQSSPFPPDPMSPLTPESDADNAAQARSLQDGIFTTSLLDELSRCLRTRLPESRSTELDAPPQTTQGANAVFQDSASSGQSPFDRGLTPSFRLCPEAEIQVWVARLAAVSGESESDAAGMSVWRQMPLFSAYIVETSLAEVVQDTVAGLRACKQQRLTAKHACQTPASLAITTFFPLAVAAEYAAARTGKPAPFVVDMFLACLASCIHKAAGVSLYPETDRKFVVHPRFWSLLTGEPSTGKSPTFAWIISLFRNFLNENKADFPWVDKGSVMHIYQRGTHAGFNEKMHDTGGSCLLTNPEARSILDPNFVKKLVTDTNNFMNLMMLLETASGGEYEWVTAGELKKERSVRQAAQAAVDAAMEVAESGDALVAEAAPRRPKKNVTPDVGPLRFESTSVNMCIFQQISVLSNWWVPLEKYHALGFSARILFSFASRALVSKELGRGPVLPVEALFRLLWANCVKFWGHSAVTAPQHLRLTQAQESAVNALYYEVGELGAGDGWGSAMEAVTGKLEYTIGMMTFLVHAMETVSHPATYQQVSDNAVKCAMRFYDQRQAFGCAVVDHMCDEMEKKQPRENSSRPDVPLRPESNSVGRALRLCPEDPITMTTLAHRLADVRKDPDFKLRRGLLDRVCALGLGRLQDRGRGVVCYRLPITEERSQLLRQLRVPLDRFRPACSEDAPAIQPPARSSSNPLDMAGSGRSPPSDPREVATSGRQRKAHSAEQPVCPTSAHDSSSSSSDLGMKRRKVADPIHEEDNKLLFRRVARKFTYPTELDRLRGVAAYEAAPQDAPPAWVYAGVPLVQLHVNTKTKQPSTRARSMNPAPDALHTEIQWEEAACDVAEDVFIEAGTYAVVLCAGENFLRMIQSEPSTLGCASGHAGLASQKPVLFAGEVALDGAGRLTAWTSVSGTCRLPEVAVWQSDLPPDLYMAMRKPHQVRKPLGSNYIQLRGGWVLVHAPTAAFPPLLPAAEDEDPSPEPCASVFLQQGKPAGCSAAVSLAASTSTKEIHQPRIPASRTKQPTCSSSVAVRKRPAAKGAAQMLHAPGVGCPPPLPAAADEDPSPEPVATVWKQGEPARCSAAVSFAASTSTKEIHQTRIPASRTKQPISSSSHAVCKRPAGKSAYIKVTSKRVALGQPVPVTRAPSEASEVAEQLKDEISKVQVHGKPFEFSVYGLALGDAACFRLRCNSCDYKTCKWKGGVKYHVATNDLQAWQSQSCDHGRPRAVNPKAGRKPACHVPWSASSAANGLTPPRLGKLSTFLSRERRKDKATSETPAGNSEWDSSDFKFFVGRMNSGMSSSARLSPDDDRLRAVSPQISPKAVAIPLISPKLLRDTFALLPKPWNLKLSFDGTFRVLINGDVLLTVGVNTKHWSASSYRRLAFRSTFNPLAFAIADTENGDAYELLVRVLMDALSKIGFPISASDILQWHGDMHKGIEKARRIHAAHSARVTDFAHVTGATSKGLGGIAKLAHDWLGELEVDDTKLCPWMLDWVHVSRAMPLQLFSAIWSDIFDRFVQAGAKVDGAASLKSVQGTYFMEVQGADGSRSWDAPWRIALDRVMPGSGTGSAAQESWHKSTLKDLVNETFTTPLAFGESLQQVVDHHIEQLKGETCLPDWPDVGKFVDQFTLKSDSDLAPEGRTSATTLLQSNIWQQCADDSGNSWFIIPASFLTIDHAKSTERKRAYKHHSVEALPEGSVRIFVDLCTATNQQDIRAAFAALAIQPVHASARIVNWKRAASLFRDWRCVVAGPFTNNYWKAQGSSPEALAENEHVLSLCFLCQHMAKNGPCEHSYAALLATKQTFKVPVARGRGRPNKSDVPAASILVASSLLVPGSIMCTTVAAPEKKADGPTTSPRQLSAEDRALLTALQSCGLAHRFEAMQGQGLTLAIAPRLSFSEFNNFFGMTIGQTQKLLDHIACAPLAAATPAAKPSAGCVTPAPRSKRRRSSPSSSESDSSDSLPRPGCIQKSSSSQRPAASHLAFQNVAANVDPSHWKVSRISHAQPADQAVEPNPAMKRLEDLSLDALWALPFKARQPAESIYTLGKDLGVAAVAS</sequence>
<evidence type="ECO:0000313" key="2">
    <source>
        <dbReference type="EMBL" id="CAE8667142.1"/>
    </source>
</evidence>
<gene>
    <name evidence="2" type="ORF">PGLA2088_LOCUS16479</name>
</gene>
<reference evidence="2" key="1">
    <citation type="submission" date="2021-02" db="EMBL/GenBank/DDBJ databases">
        <authorList>
            <person name="Dougan E. K."/>
            <person name="Rhodes N."/>
            <person name="Thang M."/>
            <person name="Chan C."/>
        </authorList>
    </citation>
    <scope>NUCLEOTIDE SEQUENCE</scope>
</reference>
<organism evidence="2 3">
    <name type="scientific">Polarella glacialis</name>
    <name type="common">Dinoflagellate</name>
    <dbReference type="NCBI Taxonomy" id="89957"/>
    <lineage>
        <taxon>Eukaryota</taxon>
        <taxon>Sar</taxon>
        <taxon>Alveolata</taxon>
        <taxon>Dinophyceae</taxon>
        <taxon>Suessiales</taxon>
        <taxon>Suessiaceae</taxon>
        <taxon>Polarella</taxon>
    </lineage>
</organism>
<evidence type="ECO:0000256" key="1">
    <source>
        <dbReference type="SAM" id="MobiDB-lite"/>
    </source>
</evidence>
<feature type="non-terminal residue" evidence="2">
    <location>
        <position position="3128"/>
    </location>
</feature>